<dbReference type="PANTHER" id="PTHR33164:SF99">
    <property type="entry name" value="MARR FAMILY REGULATORY PROTEIN"/>
    <property type="match status" value="1"/>
</dbReference>
<dbReference type="InterPro" id="IPR036388">
    <property type="entry name" value="WH-like_DNA-bd_sf"/>
</dbReference>
<evidence type="ECO:0000313" key="2">
    <source>
        <dbReference type="EMBL" id="GAA4173133.1"/>
    </source>
</evidence>
<dbReference type="Proteomes" id="UP001501079">
    <property type="component" value="Unassembled WGS sequence"/>
</dbReference>
<dbReference type="InterPro" id="IPR000835">
    <property type="entry name" value="HTH_MarR-typ"/>
</dbReference>
<dbReference type="EMBL" id="BAABBW010000002">
    <property type="protein sequence ID" value="GAA4173133.1"/>
    <property type="molecule type" value="Genomic_DNA"/>
</dbReference>
<organism evidence="2 3">
    <name type="scientific">Gryllotalpicola koreensis</name>
    <dbReference type="NCBI Taxonomy" id="993086"/>
    <lineage>
        <taxon>Bacteria</taxon>
        <taxon>Bacillati</taxon>
        <taxon>Actinomycetota</taxon>
        <taxon>Actinomycetes</taxon>
        <taxon>Micrococcales</taxon>
        <taxon>Microbacteriaceae</taxon>
        <taxon>Gryllotalpicola</taxon>
    </lineage>
</organism>
<gene>
    <name evidence="2" type="ORF">GCM10022287_15120</name>
</gene>
<comment type="caution">
    <text evidence="2">The sequence shown here is derived from an EMBL/GenBank/DDBJ whole genome shotgun (WGS) entry which is preliminary data.</text>
</comment>
<feature type="domain" description="HTH marR-type" evidence="1">
    <location>
        <begin position="13"/>
        <end position="149"/>
    </location>
</feature>
<keyword evidence="3" id="KW-1185">Reference proteome</keyword>
<dbReference type="InterPro" id="IPR039422">
    <property type="entry name" value="MarR/SlyA-like"/>
</dbReference>
<dbReference type="Gene3D" id="1.10.10.10">
    <property type="entry name" value="Winged helix-like DNA-binding domain superfamily/Winged helix DNA-binding domain"/>
    <property type="match status" value="1"/>
</dbReference>
<evidence type="ECO:0000259" key="1">
    <source>
        <dbReference type="PROSITE" id="PS50995"/>
    </source>
</evidence>
<accession>A0ABP7ZY45</accession>
<sequence length="164" mass="18402">MSEFEVAVGADLRSQAYFALAEAYNLLQLLMDEQLRRDGGVTYVQFVLLAQLAQAPQGRLRMTDLADTVLHSRSGLTYQATRLEAAGLLRRERSEEDERSVTAVITDEGRRRLEQVIPGHQAVVQAGMFDVLSDNQVKELAEKLDAIRTRLRSMVPSSAQRRRG</sequence>
<dbReference type="PROSITE" id="PS50995">
    <property type="entry name" value="HTH_MARR_2"/>
    <property type="match status" value="1"/>
</dbReference>
<dbReference type="SUPFAM" id="SSF46785">
    <property type="entry name" value="Winged helix' DNA-binding domain"/>
    <property type="match status" value="1"/>
</dbReference>
<dbReference type="Pfam" id="PF12802">
    <property type="entry name" value="MarR_2"/>
    <property type="match status" value="1"/>
</dbReference>
<dbReference type="PANTHER" id="PTHR33164">
    <property type="entry name" value="TRANSCRIPTIONAL REGULATOR, MARR FAMILY"/>
    <property type="match status" value="1"/>
</dbReference>
<protein>
    <submittedName>
        <fullName evidence="2">MarR family transcriptional regulator</fullName>
    </submittedName>
</protein>
<dbReference type="InterPro" id="IPR036390">
    <property type="entry name" value="WH_DNA-bd_sf"/>
</dbReference>
<proteinExistence type="predicted"/>
<name>A0ABP7ZY45_9MICO</name>
<evidence type="ECO:0000313" key="3">
    <source>
        <dbReference type="Proteomes" id="UP001501079"/>
    </source>
</evidence>
<dbReference type="SMART" id="SM00347">
    <property type="entry name" value="HTH_MARR"/>
    <property type="match status" value="1"/>
</dbReference>
<reference evidence="3" key="1">
    <citation type="journal article" date="2019" name="Int. J. Syst. Evol. Microbiol.">
        <title>The Global Catalogue of Microorganisms (GCM) 10K type strain sequencing project: providing services to taxonomists for standard genome sequencing and annotation.</title>
        <authorList>
            <consortium name="The Broad Institute Genomics Platform"/>
            <consortium name="The Broad Institute Genome Sequencing Center for Infectious Disease"/>
            <person name="Wu L."/>
            <person name="Ma J."/>
        </authorList>
    </citation>
    <scope>NUCLEOTIDE SEQUENCE [LARGE SCALE GENOMIC DNA]</scope>
    <source>
        <strain evidence="3">JCM 17591</strain>
    </source>
</reference>
<dbReference type="RefSeq" id="WP_344752903.1">
    <property type="nucleotide sequence ID" value="NZ_BAABBW010000002.1"/>
</dbReference>